<organism evidence="5">
    <name type="scientific">marine sediment metagenome</name>
    <dbReference type="NCBI Taxonomy" id="412755"/>
    <lineage>
        <taxon>unclassified sequences</taxon>
        <taxon>metagenomes</taxon>
        <taxon>ecological metagenomes</taxon>
    </lineage>
</organism>
<feature type="domain" description="GFO/IDH/MocA-like oxidoreductase" evidence="4">
    <location>
        <begin position="133"/>
        <end position="256"/>
    </location>
</feature>
<dbReference type="PANTHER" id="PTHR22604">
    <property type="entry name" value="OXIDOREDUCTASES"/>
    <property type="match status" value="1"/>
</dbReference>
<dbReference type="InterPro" id="IPR036291">
    <property type="entry name" value="NAD(P)-bd_dom_sf"/>
</dbReference>
<evidence type="ECO:0000313" key="5">
    <source>
        <dbReference type="EMBL" id="KKO11383.1"/>
    </source>
</evidence>
<sequence>MAKVRLGMVGCGGISHAHGIGVRENPGRAQFVACCDVHEDRAKEWAAEYGCTTTYTDYNEMFAKEDLDGVVLATWPNQHRQQIEDALKGGQTNILCEKSLTVTGQEAVEVFDLVTKAGAYLMEGFMYRHHPAMRKMKELIDAGSIGPVDAVRACFSEFDGEEEDADDPNRNWRRDPARAGGIPYDFSCYCVNCCRFLADGVPTRIRTYGGMSDKYKTINRVYSMLEYDNGVVGYIEGSKHAAFKQDVEVTGRKAVLTLPVGWTILHEQNITRRFAVGWANLRQDNFFTPNDNAFVHQTANFLDVIEGKAAPRIPLAESVINCYTIEAKVTSLVEDREVTIDIPDHVVKSLKEATK</sequence>
<dbReference type="Gene3D" id="3.30.360.10">
    <property type="entry name" value="Dihydrodipicolinate Reductase, domain 2"/>
    <property type="match status" value="1"/>
</dbReference>
<evidence type="ECO:0000259" key="3">
    <source>
        <dbReference type="Pfam" id="PF01408"/>
    </source>
</evidence>
<dbReference type="Pfam" id="PF01408">
    <property type="entry name" value="GFO_IDH_MocA"/>
    <property type="match status" value="1"/>
</dbReference>
<dbReference type="InterPro" id="IPR050984">
    <property type="entry name" value="Gfo/Idh/MocA_domain"/>
</dbReference>
<name>A0A0F9WG19_9ZZZZ</name>
<proteinExistence type="inferred from homology"/>
<dbReference type="InterPro" id="IPR000683">
    <property type="entry name" value="Gfo/Idh/MocA-like_OxRdtase_N"/>
</dbReference>
<evidence type="ECO:0000256" key="1">
    <source>
        <dbReference type="ARBA" id="ARBA00010928"/>
    </source>
</evidence>
<dbReference type="Pfam" id="PF22725">
    <property type="entry name" value="GFO_IDH_MocA_C3"/>
    <property type="match status" value="1"/>
</dbReference>
<dbReference type="SUPFAM" id="SSF55347">
    <property type="entry name" value="Glyceraldehyde-3-phosphate dehydrogenase-like, C-terminal domain"/>
    <property type="match status" value="1"/>
</dbReference>
<accession>A0A0F9WG19</accession>
<comment type="caution">
    <text evidence="5">The sequence shown here is derived from an EMBL/GenBank/DDBJ whole genome shotgun (WGS) entry which is preliminary data.</text>
</comment>
<dbReference type="GO" id="GO:0000166">
    <property type="term" value="F:nucleotide binding"/>
    <property type="evidence" value="ECO:0007669"/>
    <property type="project" value="InterPro"/>
</dbReference>
<dbReference type="InterPro" id="IPR055170">
    <property type="entry name" value="GFO_IDH_MocA-like_dom"/>
</dbReference>
<feature type="domain" description="Gfo/Idh/MocA-like oxidoreductase N-terminal" evidence="3">
    <location>
        <begin position="5"/>
        <end position="125"/>
    </location>
</feature>
<protein>
    <recommendedName>
        <fullName evidence="6">Gfo/Idh/MocA-like oxidoreductase N-terminal domain-containing protein</fullName>
    </recommendedName>
</protein>
<dbReference type="GO" id="GO:0016491">
    <property type="term" value="F:oxidoreductase activity"/>
    <property type="evidence" value="ECO:0007669"/>
    <property type="project" value="UniProtKB-KW"/>
</dbReference>
<reference evidence="5" key="1">
    <citation type="journal article" date="2015" name="Nature">
        <title>Complex archaea that bridge the gap between prokaryotes and eukaryotes.</title>
        <authorList>
            <person name="Spang A."/>
            <person name="Saw J.H."/>
            <person name="Jorgensen S.L."/>
            <person name="Zaremba-Niedzwiedzka K."/>
            <person name="Martijn J."/>
            <person name="Lind A.E."/>
            <person name="van Eijk R."/>
            <person name="Schleper C."/>
            <person name="Guy L."/>
            <person name="Ettema T.J."/>
        </authorList>
    </citation>
    <scope>NUCLEOTIDE SEQUENCE</scope>
</reference>
<dbReference type="PANTHER" id="PTHR22604:SF105">
    <property type="entry name" value="TRANS-1,2-DIHYDROBENZENE-1,2-DIOL DEHYDROGENASE"/>
    <property type="match status" value="1"/>
</dbReference>
<keyword evidence="2" id="KW-0560">Oxidoreductase</keyword>
<gene>
    <name evidence="5" type="ORF">LCGC14_0018640</name>
</gene>
<comment type="similarity">
    <text evidence="1">Belongs to the Gfo/Idh/MocA family.</text>
</comment>
<evidence type="ECO:0000259" key="4">
    <source>
        <dbReference type="Pfam" id="PF22725"/>
    </source>
</evidence>
<evidence type="ECO:0000256" key="2">
    <source>
        <dbReference type="ARBA" id="ARBA00023002"/>
    </source>
</evidence>
<evidence type="ECO:0008006" key="6">
    <source>
        <dbReference type="Google" id="ProtNLM"/>
    </source>
</evidence>
<dbReference type="AlphaFoldDB" id="A0A0F9WG19"/>
<dbReference type="EMBL" id="LAZR01000003">
    <property type="protein sequence ID" value="KKO11383.1"/>
    <property type="molecule type" value="Genomic_DNA"/>
</dbReference>
<dbReference type="Gene3D" id="3.40.50.720">
    <property type="entry name" value="NAD(P)-binding Rossmann-like Domain"/>
    <property type="match status" value="1"/>
</dbReference>
<dbReference type="SUPFAM" id="SSF51735">
    <property type="entry name" value="NAD(P)-binding Rossmann-fold domains"/>
    <property type="match status" value="1"/>
</dbReference>